<protein>
    <submittedName>
        <fullName evidence="2">Uncharacterized protein</fullName>
    </submittedName>
</protein>
<name>A0A096CQE3_9FIRM</name>
<evidence type="ECO:0000313" key="2">
    <source>
        <dbReference type="EMBL" id="KGF47564.1"/>
    </source>
</evidence>
<evidence type="ECO:0000256" key="1">
    <source>
        <dbReference type="SAM" id="Coils"/>
    </source>
</evidence>
<dbReference type="RefSeq" id="WP_038152088.1">
    <property type="nucleotide sequence ID" value="NZ_JRNT01000008.1"/>
</dbReference>
<sequence>MSQLSNLSPMYDELKERYDSLIDTDVAEAFSLMKLASSLQASYETELAELNRELVKQERKARAMHAFISRSSSAKVNDGDRNALCDSRVMKEWEQHESIQKACRLLEIAIKFISRVYYDCKLVYENCCRAMRDTVKGDMLVGHD</sequence>
<dbReference type="Proteomes" id="UP000029628">
    <property type="component" value="Unassembled WGS sequence"/>
</dbReference>
<reference evidence="2 3" key="1">
    <citation type="submission" date="2014-07" db="EMBL/GenBank/DDBJ databases">
        <authorList>
            <person name="McCorrison J."/>
            <person name="Sanka R."/>
            <person name="Torralba M."/>
            <person name="Gillis M."/>
            <person name="Haft D.H."/>
            <person name="Methe B."/>
            <person name="Sutton G."/>
            <person name="Nelson K.E."/>
        </authorList>
    </citation>
    <scope>NUCLEOTIDE SEQUENCE [LARGE SCALE GENOMIC DNA]</scope>
    <source>
        <strain evidence="2 3">DNF00314</strain>
    </source>
</reference>
<evidence type="ECO:0000313" key="3">
    <source>
        <dbReference type="Proteomes" id="UP000029628"/>
    </source>
</evidence>
<feature type="coiled-coil region" evidence="1">
    <location>
        <begin position="33"/>
        <end position="60"/>
    </location>
</feature>
<proteinExistence type="predicted"/>
<accession>A0A096CQE3</accession>
<comment type="caution">
    <text evidence="2">The sequence shown here is derived from an EMBL/GenBank/DDBJ whole genome shotgun (WGS) entry which is preliminary data.</text>
</comment>
<dbReference type="EMBL" id="JRNT01000008">
    <property type="protein sequence ID" value="KGF47564.1"/>
    <property type="molecule type" value="Genomic_DNA"/>
</dbReference>
<dbReference type="AlphaFoldDB" id="A0A096CQE3"/>
<keyword evidence="1" id="KW-0175">Coiled coil</keyword>
<gene>
    <name evidence="2" type="ORF">HMPREF0872_04000</name>
</gene>
<keyword evidence="3" id="KW-1185">Reference proteome</keyword>
<organism evidence="2 3">
    <name type="scientific">Veillonella montpellierensis DNF00314</name>
    <dbReference type="NCBI Taxonomy" id="1401067"/>
    <lineage>
        <taxon>Bacteria</taxon>
        <taxon>Bacillati</taxon>
        <taxon>Bacillota</taxon>
        <taxon>Negativicutes</taxon>
        <taxon>Veillonellales</taxon>
        <taxon>Veillonellaceae</taxon>
        <taxon>Veillonella</taxon>
    </lineage>
</organism>